<sequence>MALFKNDVSEYVTPGRPEPARLVVTIEPSEGDPDRHDVTAHVDDGAVVATGSFVLSPEWRTLGTRTPTTKTFAPEPNRPKVGAQLFSALFSGALSRCWAQAVERGREQGALHIIIRSTSYAVHALPWELIADPTLASGSQYVGMSEGWSVIRERHEPHSDAADHEGAAVEPLEPAQLRILALTSSFYGVDQTNDPHLIEEAFPAADLVTFPDVRASQLTQALQRDDVHVVHVLGTGQRARQGWQDLVIGTADRPEVVSGRTLSKILRGSTLRLLVLAACDSDQLAAQIAPSVHAVIGIRAAISDASCLAFLGGLYSALASGATTAQAVASGRAQQVAFASSLGDEWAQPVLFQHADRALVLATSPGDSVTLPAVPDVPDAQSPEDRVRLLESTIRQANLRALREQWDPVGEADTPAFVRQQLEELAAAHGTPAGVTR</sequence>
<feature type="domain" description="CHAT" evidence="1">
    <location>
        <begin position="96"/>
        <end position="331"/>
    </location>
</feature>
<accession>A0A543HUK2</accession>
<dbReference type="AlphaFoldDB" id="A0A543HUK2"/>
<protein>
    <submittedName>
        <fullName evidence="2">CHAT domain-containing protein</fullName>
    </submittedName>
</protein>
<dbReference type="OrthoDB" id="8253226at2"/>
<dbReference type="RefSeq" id="WP_141844049.1">
    <property type="nucleotide sequence ID" value="NZ_VFPM01000002.1"/>
</dbReference>
<reference evidence="2 3" key="1">
    <citation type="submission" date="2019-06" db="EMBL/GenBank/DDBJ databases">
        <title>Genome sequencing of plant associated microbes to promote plant fitness in Sorghum bicolor and Oryza sativa.</title>
        <authorList>
            <person name="Coleman-Derr D."/>
        </authorList>
    </citation>
    <scope>NUCLEOTIDE SEQUENCE [LARGE SCALE GENOMIC DNA]</scope>
    <source>
        <strain evidence="2 3">KV-663</strain>
    </source>
</reference>
<gene>
    <name evidence="2" type="ORF">FBY41_2031</name>
</gene>
<name>A0A543HUK2_9MICO</name>
<evidence type="ECO:0000313" key="3">
    <source>
        <dbReference type="Proteomes" id="UP000316747"/>
    </source>
</evidence>
<proteinExistence type="predicted"/>
<comment type="caution">
    <text evidence="2">The sequence shown here is derived from an EMBL/GenBank/DDBJ whole genome shotgun (WGS) entry which is preliminary data.</text>
</comment>
<dbReference type="EMBL" id="VFPM01000002">
    <property type="protein sequence ID" value="TQM62008.1"/>
    <property type="molecule type" value="Genomic_DNA"/>
</dbReference>
<organism evidence="2 3">
    <name type="scientific">Humibacillus xanthopallidus</name>
    <dbReference type="NCBI Taxonomy" id="412689"/>
    <lineage>
        <taxon>Bacteria</taxon>
        <taxon>Bacillati</taxon>
        <taxon>Actinomycetota</taxon>
        <taxon>Actinomycetes</taxon>
        <taxon>Micrococcales</taxon>
        <taxon>Intrasporangiaceae</taxon>
        <taxon>Humibacillus</taxon>
    </lineage>
</organism>
<keyword evidence="3" id="KW-1185">Reference proteome</keyword>
<dbReference type="InterPro" id="IPR024983">
    <property type="entry name" value="CHAT_dom"/>
</dbReference>
<dbReference type="Proteomes" id="UP000316747">
    <property type="component" value="Unassembled WGS sequence"/>
</dbReference>
<dbReference type="Pfam" id="PF12770">
    <property type="entry name" value="CHAT"/>
    <property type="match status" value="1"/>
</dbReference>
<evidence type="ECO:0000259" key="1">
    <source>
        <dbReference type="Pfam" id="PF12770"/>
    </source>
</evidence>
<evidence type="ECO:0000313" key="2">
    <source>
        <dbReference type="EMBL" id="TQM62008.1"/>
    </source>
</evidence>